<protein>
    <submittedName>
        <fullName evidence="2">Uncharacterized protein</fullName>
    </submittedName>
</protein>
<comment type="caution">
    <text evidence="2">The sequence shown here is derived from an EMBL/GenBank/DDBJ whole genome shotgun (WGS) entry which is preliminary data.</text>
</comment>
<name>A0A8H7PTE4_MORIS</name>
<keyword evidence="1" id="KW-0732">Signal</keyword>
<accession>A0A8H7PTE4</accession>
<sequence>MAKSFMKLLFILAFTLAITVSFVRAGDDEEEEHEWDDKEEHEWDHKEEWDHGPSQIINNCNVNNSLSNSDAILNYLKNENKGIENRFQSYITDIAETFQKLNGTAKIANNVNSSLDLMNNLNTTLTMLNNLMGGLNYSSNIQQQQAAENSNVADVSNRANTNVDVSQTVDNSRSISQYTQCIFGCLNNVTVSQNETAILGSNDTLNVGDSGINQNEQFNLTQLNYCLNNYTINLVNSTGCSSYLDRTIQC</sequence>
<gene>
    <name evidence="2" type="ORF">INT43_003784</name>
</gene>
<dbReference type="EMBL" id="JAEPQZ010000006">
    <property type="protein sequence ID" value="KAG2179997.1"/>
    <property type="molecule type" value="Genomic_DNA"/>
</dbReference>
<feature type="signal peptide" evidence="1">
    <location>
        <begin position="1"/>
        <end position="25"/>
    </location>
</feature>
<proteinExistence type="predicted"/>
<feature type="chain" id="PRO_5034987661" evidence="1">
    <location>
        <begin position="26"/>
        <end position="250"/>
    </location>
</feature>
<dbReference type="Proteomes" id="UP000654370">
    <property type="component" value="Unassembled WGS sequence"/>
</dbReference>
<reference evidence="2" key="1">
    <citation type="submission" date="2020-12" db="EMBL/GenBank/DDBJ databases">
        <title>Metabolic potential, ecology and presence of endohyphal bacteria is reflected in genomic diversity of Mucoromycotina.</title>
        <authorList>
            <person name="Muszewska A."/>
            <person name="Okrasinska A."/>
            <person name="Steczkiewicz K."/>
            <person name="Drgas O."/>
            <person name="Orlowska M."/>
            <person name="Perlinska-Lenart U."/>
            <person name="Aleksandrzak-Piekarczyk T."/>
            <person name="Szatraj K."/>
            <person name="Zielenkiewicz U."/>
            <person name="Pilsyk S."/>
            <person name="Malc E."/>
            <person name="Mieczkowski P."/>
            <person name="Kruszewska J.S."/>
            <person name="Biernat P."/>
            <person name="Pawlowska J."/>
        </authorList>
    </citation>
    <scope>NUCLEOTIDE SEQUENCE</scope>
    <source>
        <strain evidence="2">WA0000067209</strain>
    </source>
</reference>
<evidence type="ECO:0000313" key="3">
    <source>
        <dbReference type="Proteomes" id="UP000654370"/>
    </source>
</evidence>
<keyword evidence="3" id="KW-1185">Reference proteome</keyword>
<dbReference type="AlphaFoldDB" id="A0A8H7PTE4"/>
<organism evidence="2 3">
    <name type="scientific">Mortierella isabellina</name>
    <name type="common">Filamentous fungus</name>
    <name type="synonym">Umbelopsis isabellina</name>
    <dbReference type="NCBI Taxonomy" id="91625"/>
    <lineage>
        <taxon>Eukaryota</taxon>
        <taxon>Fungi</taxon>
        <taxon>Fungi incertae sedis</taxon>
        <taxon>Mucoromycota</taxon>
        <taxon>Mucoromycotina</taxon>
        <taxon>Umbelopsidomycetes</taxon>
        <taxon>Umbelopsidales</taxon>
        <taxon>Umbelopsidaceae</taxon>
        <taxon>Umbelopsis</taxon>
    </lineage>
</organism>
<dbReference type="OrthoDB" id="10479149at2759"/>
<evidence type="ECO:0000256" key="1">
    <source>
        <dbReference type="SAM" id="SignalP"/>
    </source>
</evidence>
<evidence type="ECO:0000313" key="2">
    <source>
        <dbReference type="EMBL" id="KAG2179997.1"/>
    </source>
</evidence>